<dbReference type="InterPro" id="IPR003961">
    <property type="entry name" value="FN3_dom"/>
</dbReference>
<dbReference type="InterPro" id="IPR032812">
    <property type="entry name" value="SbsA_Ig"/>
</dbReference>
<feature type="chain" id="PRO_5020542918" evidence="3">
    <location>
        <begin position="25"/>
        <end position="2181"/>
    </location>
</feature>
<keyword evidence="7" id="KW-1185">Reference proteome</keyword>
<dbReference type="RefSeq" id="WP_133473140.1">
    <property type="nucleotide sequence ID" value="NZ_SNWP01000010.1"/>
</dbReference>
<feature type="domain" description="Fibronectin type-III" evidence="5">
    <location>
        <begin position="416"/>
        <end position="515"/>
    </location>
</feature>
<dbReference type="Pfam" id="PF12733">
    <property type="entry name" value="Cadherin-like"/>
    <property type="match status" value="1"/>
</dbReference>
<feature type="signal peptide" evidence="3">
    <location>
        <begin position="1"/>
        <end position="24"/>
    </location>
</feature>
<dbReference type="InterPro" id="IPR003410">
    <property type="entry name" value="HYR_dom"/>
</dbReference>
<dbReference type="OrthoDB" id="5500612at2"/>
<keyword evidence="1 3" id="KW-0732">Signal</keyword>
<feature type="domain" description="HYR" evidence="4">
    <location>
        <begin position="1552"/>
        <end position="1636"/>
    </location>
</feature>
<dbReference type="PANTHER" id="PTHR24273:SF32">
    <property type="entry name" value="HYALIN"/>
    <property type="match status" value="1"/>
</dbReference>
<dbReference type="EMBL" id="SNWP01000010">
    <property type="protein sequence ID" value="TDO28544.1"/>
    <property type="molecule type" value="Genomic_DNA"/>
</dbReference>
<dbReference type="Pfam" id="PF13205">
    <property type="entry name" value="Big_5"/>
    <property type="match status" value="1"/>
</dbReference>
<sequence>MRKLYATRFIGVFCLIMLSMITQAQTIGWNFTTASPSAATLNITASDLSRGNNNGTTNDLITTTSASSSYTGFSAGGNAGAAARVGTLNTAANGSAYFEFTLTPAGGYAFNLTGISFGTRSTSTAPQAYAIRSSIDNYTSDIVTGTISNNSSWSLKSHTGLSLSSPLAVTFRIYGYNGTGTANANTTNWRIDDLTLSVNATVPTNISSLSALTLSAGALSPAFTSSNFSYNSTVAAAVSSISITPTATDALATVTVNNIPVSNGNASQLISLNTGSNAISVTVTARDGITTSTYTINVTREVPGNPLLFVNPASFDFGNICINTNGSGSFTINGTDLEAGPVIISAPTGFTVSTSANGTYSSSIQLGYTGTTLGTTTVYVRFAPTLVQSYQNSLTISGGGAALSYAVNGNGVNSTASVNTQLISNIGSSSATLTGDITNAGCSGASSYGFEYSTTNNFANGTGITVTANNLSSNTFSVVLNGLSANTVYYIKAFVTNAGGTAYGPQQSFITSAQPVIMAQQNALAYSQNFDNIANWSNGFSSGNGAINFGPVAVNATGNIPNGVRITTASTSFSSGSTGGVQRGSTGSLVLLATGGTDNTSSVAVDLLLDFTGVNAGTMGFNWASVNNSTGDRNASLRVYGSIDGINFTEITAAAVLNVTNNAPTSGAISGIALPSSFSNNPNARLRFYYYNGTGGTTGSRPKISIDNLVVRGYTPGDVTAPAISSYSPAPGTTGITPAGALSVTFTETIVPGTGNISLYNVTNGTSQTFNINDPAVTIAGETLSLNTNLSSFKSYYITIDAGALVDLGGNSFAGIAPGIWNFSTGAPPTSFNFNDCINALPGGFTQYSVTGAQVWGCTTFGQTGNGVQINGFVSGAQTNEDWLISPAFDLSGFNYPLLSFASRVRFAGPSLKLMVSTNYSGTGDPTLAQWTEIDGRFAEAESDVWTTSNQIDLGAFKDENVHVAFVYTSSPTLNAARWTLDDFNITNSAVPAAPGVDIRGGNIDFDYVANGQVSANRTFSVQGYNITTAFAITAPAGFEISLDGNSFTSSITLTGADANARKTIYARFSPTAADQNYTGQLSAVITDINTTINGMSFTGTSLRTLKVVNWNLEWFGSTASGLGPTNKDLQQQNVQTVLNTLKADVYALVEIVDTLRFKAVAEALPGNYGYVVNTYGSYADDVNDPDYAGAQKMGFIYNKDVVKKLSSRAILKNSTGNAFNSWASGRFPFLMQAEISLNGATSVVDFIVIHAKANTGNTADKIESYERRKAGAIELKDSLDAAFPNSRIIILGDMNDDFDKTITTEMAPVTASSYSSFLNDAANYTPITLPLSLTGNSSTASFPDMIDHVITSSEMSIAYVQNSAKVFRDVLTLINGYASTTSDHFPIITKYDWRYFSKPSITVTDLGFLTDSAACSTTTVIPTPSVSGFNNIVSISSNAPASFPVGVTKVTWTATDSYGNTSTKEQLITVTDNQAPSIQAPAMVSVVNDNGVCHATIASLGTPVVADNCGIASVTNNAPAVFPIGTTIVTWTATDIHGNVTDTAKQEVVVIDNQLPTITVNTLTVTAQTGRCDALITIATPQATDNCGIATVTGVRNDGLSLTDAFPVGTTTITWTAMDVNGNLKTALQAIIVTDNQAPQIACAGNLSFCQAANNQYNIPVMGISDNCGVASIQYVISGATSRTGSDGNISGIFNNGVSNVLITVTDINGNTNTCNFTVTITAPPTASITTTQPDAFCNQFVLSGNTGNYTYQWYFNNTVIGTGNQLNLGLTNADGVYSLVISNDAGCTSNNSVSYTFQKQNLVNSYTILAYEEVELGESNKVNSGSVGVMNRRGEASFKKNSSVAAPGAFVKAPFIKLDGSGIVIPNRFYGSATVSLPTMFYNTSNTRNLPNISVQKNTTTTLNGNYNNVTIKENATVTLNGNTFGSIKAEKGAQIRFTAAIISVEELIVEEGGKTIYSNVRFAGNTQVRVSKKVSIGDRVQVNPENHKVTFYMGDTKCDDEKFQVKGEDVSVTANVYMPNGKLKVSAENKGNGKWNTPNQAIHMTGLFIAEQVESKGGTIIWNNNSCTLNTVASSDVPATASSKIMTEESPVSENKNALHVVVMPNPSRTYFTLKISAKSPAPVQLRIINAAGQPVESRNNLNANSTVQVGHLLYPGAYYAELTQGKERKVIQLIKIK</sequence>
<dbReference type="Pfam" id="PF03372">
    <property type="entry name" value="Exo_endo_phos"/>
    <property type="match status" value="1"/>
</dbReference>
<dbReference type="PROSITE" id="PS50825">
    <property type="entry name" value="HYR"/>
    <property type="match status" value="1"/>
</dbReference>
<accession>A0A4R6J036</accession>
<comment type="caution">
    <text evidence="6">The sequence shown here is derived from an EMBL/GenBank/DDBJ whole genome shotgun (WGS) entry which is preliminary data.</text>
</comment>
<gene>
    <name evidence="6" type="ORF">BC659_0610</name>
</gene>
<dbReference type="SUPFAM" id="SSF56219">
    <property type="entry name" value="DNase I-like"/>
    <property type="match status" value="1"/>
</dbReference>
<reference evidence="6 7" key="1">
    <citation type="submission" date="2019-03" db="EMBL/GenBank/DDBJ databases">
        <title>Genomic Encyclopedia of Archaeal and Bacterial Type Strains, Phase II (KMG-II): from individual species to whole genera.</title>
        <authorList>
            <person name="Goeker M."/>
        </authorList>
    </citation>
    <scope>NUCLEOTIDE SEQUENCE [LARGE SCALE GENOMIC DNA]</scope>
    <source>
        <strain evidence="6 7">DSM 28323</strain>
    </source>
</reference>
<dbReference type="PANTHER" id="PTHR24273">
    <property type="entry name" value="FI04643P-RELATED"/>
    <property type="match status" value="1"/>
</dbReference>
<dbReference type="Gene3D" id="3.60.10.10">
    <property type="entry name" value="Endonuclease/exonuclease/phosphatase"/>
    <property type="match status" value="1"/>
</dbReference>
<dbReference type="Proteomes" id="UP000295741">
    <property type="component" value="Unassembled WGS sequence"/>
</dbReference>
<evidence type="ECO:0000259" key="4">
    <source>
        <dbReference type="PROSITE" id="PS50825"/>
    </source>
</evidence>
<name>A0A4R6J036_9BACT</name>
<evidence type="ECO:0000256" key="3">
    <source>
        <dbReference type="SAM" id="SignalP"/>
    </source>
</evidence>
<dbReference type="InterPro" id="IPR025883">
    <property type="entry name" value="Cadherin-like_domain"/>
</dbReference>
<dbReference type="GO" id="GO:0003824">
    <property type="term" value="F:catalytic activity"/>
    <property type="evidence" value="ECO:0007669"/>
    <property type="project" value="InterPro"/>
</dbReference>
<dbReference type="InterPro" id="IPR036691">
    <property type="entry name" value="Endo/exonu/phosph_ase_sf"/>
</dbReference>
<keyword evidence="2" id="KW-0677">Repeat</keyword>
<organism evidence="6 7">
    <name type="scientific">Sediminibacterium goheungense</name>
    <dbReference type="NCBI Taxonomy" id="1086393"/>
    <lineage>
        <taxon>Bacteria</taxon>
        <taxon>Pseudomonadati</taxon>
        <taxon>Bacteroidota</taxon>
        <taxon>Chitinophagia</taxon>
        <taxon>Chitinophagales</taxon>
        <taxon>Chitinophagaceae</taxon>
        <taxon>Sediminibacterium</taxon>
    </lineage>
</organism>
<dbReference type="InterPro" id="IPR005135">
    <property type="entry name" value="Endo/exonuclease/phosphatase"/>
</dbReference>
<evidence type="ECO:0000313" key="6">
    <source>
        <dbReference type="EMBL" id="TDO28544.1"/>
    </source>
</evidence>
<evidence type="ECO:0000256" key="2">
    <source>
        <dbReference type="ARBA" id="ARBA00022737"/>
    </source>
</evidence>
<protein>
    <submittedName>
        <fullName evidence="6">HYR domain-containing protein</fullName>
    </submittedName>
</protein>
<dbReference type="Pfam" id="PF02494">
    <property type="entry name" value="HYR"/>
    <property type="match status" value="1"/>
</dbReference>
<evidence type="ECO:0000259" key="5">
    <source>
        <dbReference type="PROSITE" id="PS50853"/>
    </source>
</evidence>
<evidence type="ECO:0000313" key="7">
    <source>
        <dbReference type="Proteomes" id="UP000295741"/>
    </source>
</evidence>
<proteinExistence type="predicted"/>
<dbReference type="PROSITE" id="PS50853">
    <property type="entry name" value="FN3"/>
    <property type="match status" value="1"/>
</dbReference>
<evidence type="ECO:0000256" key="1">
    <source>
        <dbReference type="ARBA" id="ARBA00022729"/>
    </source>
</evidence>